<dbReference type="RefSeq" id="WP_074695001.1">
    <property type="nucleotide sequence ID" value="NZ_FNJN01000003.1"/>
</dbReference>
<evidence type="ECO:0000313" key="2">
    <source>
        <dbReference type="Proteomes" id="UP000186456"/>
    </source>
</evidence>
<organism evidence="1 2">
    <name type="scientific">Microbacterium testaceum (strain StLB037)</name>
    <dbReference type="NCBI Taxonomy" id="979556"/>
    <lineage>
        <taxon>Bacteria</taxon>
        <taxon>Bacillati</taxon>
        <taxon>Actinomycetota</taxon>
        <taxon>Actinomycetes</taxon>
        <taxon>Micrococcales</taxon>
        <taxon>Microbacteriaceae</taxon>
        <taxon>Microbacterium</taxon>
    </lineage>
</organism>
<evidence type="ECO:0000313" key="1">
    <source>
        <dbReference type="EMBL" id="SDO97038.1"/>
    </source>
</evidence>
<proteinExistence type="predicted"/>
<gene>
    <name evidence="1" type="ORF">SAMN04487788_1592</name>
</gene>
<dbReference type="SUPFAM" id="SSF55961">
    <property type="entry name" value="Bet v1-like"/>
    <property type="match status" value="1"/>
</dbReference>
<dbReference type="InterPro" id="IPR023393">
    <property type="entry name" value="START-like_dom_sf"/>
</dbReference>
<accession>A0A1H0NWW1</accession>
<name>A0A1H0NWW1_MICTS</name>
<dbReference type="AlphaFoldDB" id="A0A1H0NWW1"/>
<protein>
    <submittedName>
        <fullName evidence="1">Polyketide cyclase / dehydrase and lipid transport</fullName>
    </submittedName>
</protein>
<dbReference type="InterPro" id="IPR019587">
    <property type="entry name" value="Polyketide_cyclase/dehydratase"/>
</dbReference>
<dbReference type="Proteomes" id="UP000186456">
    <property type="component" value="Unassembled WGS sequence"/>
</dbReference>
<dbReference type="EMBL" id="FNJN01000003">
    <property type="protein sequence ID" value="SDO97038.1"/>
    <property type="molecule type" value="Genomic_DNA"/>
</dbReference>
<reference evidence="1 2" key="1">
    <citation type="submission" date="2016-10" db="EMBL/GenBank/DDBJ databases">
        <authorList>
            <person name="de Groot N.N."/>
        </authorList>
    </citation>
    <scope>NUCLEOTIDE SEQUENCE [LARGE SCALE GENOMIC DNA]</scope>
    <source>
        <strain evidence="1 2">StLB037</strain>
    </source>
</reference>
<sequence>MGARGIYVATTIRATLDQVWTATQDPSQHVRWDVRFSRITPTTSDADGAARFVYERRTPVHTVRGDGISIGESSRPDGSRTSALRFTTADRLSPLRDGRGYWRYEPVDGGIRFSTGYDYAAGWGPLDVIVRPLVGWATAWSFDRLRLWLETGVEPEHWSLVHAVAFWRRDRPRASRCERIPPHRRRALDDAPATLAALPAPGDQR</sequence>
<dbReference type="Pfam" id="PF10604">
    <property type="entry name" value="Polyketide_cyc2"/>
    <property type="match status" value="1"/>
</dbReference>
<dbReference type="Gene3D" id="3.30.530.20">
    <property type="match status" value="1"/>
</dbReference>